<reference evidence="1 2" key="1">
    <citation type="journal article" date="2016" name="Nat. Commun.">
        <title>Thousands of microbial genomes shed light on interconnected biogeochemical processes in an aquifer system.</title>
        <authorList>
            <person name="Anantharaman K."/>
            <person name="Brown C.T."/>
            <person name="Hug L.A."/>
            <person name="Sharon I."/>
            <person name="Castelle C.J."/>
            <person name="Probst A.J."/>
            <person name="Thomas B.C."/>
            <person name="Singh A."/>
            <person name="Wilkins M.J."/>
            <person name="Karaoz U."/>
            <person name="Brodie E.L."/>
            <person name="Williams K.H."/>
            <person name="Hubbard S.S."/>
            <person name="Banfield J.F."/>
        </authorList>
    </citation>
    <scope>NUCLEOTIDE SEQUENCE [LARGE SCALE GENOMIC DNA]</scope>
</reference>
<dbReference type="EMBL" id="MFFM01000022">
    <property type="protein sequence ID" value="OGF13280.1"/>
    <property type="molecule type" value="Genomic_DNA"/>
</dbReference>
<sequence length="80" mass="9445">MEIVRKAPAALNLLWKEGFFKKDKSIAEVETVLHEKGYNFGSATRKALERTKFLMQKGERGNRRFIQKHPYVEIKNEKHK</sequence>
<evidence type="ECO:0000313" key="1">
    <source>
        <dbReference type="EMBL" id="OGF13280.1"/>
    </source>
</evidence>
<organism evidence="1 2">
    <name type="scientific">Candidatus Edwardsbacteria bacterium GWF2_54_11</name>
    <dbReference type="NCBI Taxonomy" id="1817851"/>
    <lineage>
        <taxon>Bacteria</taxon>
        <taxon>Candidatus Edwardsiibacteriota</taxon>
    </lineage>
</organism>
<accession>A0A1F5RFP7</accession>
<protein>
    <recommendedName>
        <fullName evidence="3">HTH HARE-type domain-containing protein</fullName>
    </recommendedName>
</protein>
<dbReference type="AlphaFoldDB" id="A0A1F5RFP7"/>
<evidence type="ECO:0008006" key="3">
    <source>
        <dbReference type="Google" id="ProtNLM"/>
    </source>
</evidence>
<dbReference type="Proteomes" id="UP000177230">
    <property type="component" value="Unassembled WGS sequence"/>
</dbReference>
<gene>
    <name evidence="1" type="ORF">A2024_04625</name>
</gene>
<comment type="caution">
    <text evidence="1">The sequence shown here is derived from an EMBL/GenBank/DDBJ whole genome shotgun (WGS) entry which is preliminary data.</text>
</comment>
<evidence type="ECO:0000313" key="2">
    <source>
        <dbReference type="Proteomes" id="UP000177230"/>
    </source>
</evidence>
<name>A0A1F5RFP7_9BACT</name>
<proteinExistence type="predicted"/>